<name>A0A067LVI7_BOTB1</name>
<accession>A0A067LVI7</accession>
<dbReference type="EMBL" id="KL198144">
    <property type="protein sequence ID" value="KDQ06285.1"/>
    <property type="molecule type" value="Genomic_DNA"/>
</dbReference>
<sequence length="148" mass="16374">MPAQSAGLDPIHLPHLKTLCLYEIGHDAIRGILTSVKASASLRLKSKTLDGATLHDILPQPADVMKNPPNLCATMNLVIFGETESTLPRISGRTFNFEFADHTRGDWDPFVQEVFLSIVRIPFPALKSLILHNLTEEVFDPMILSSDI</sequence>
<dbReference type="AlphaFoldDB" id="A0A067LVI7"/>
<organism evidence="1 2">
    <name type="scientific">Botryobasidium botryosum (strain FD-172 SS1)</name>
    <dbReference type="NCBI Taxonomy" id="930990"/>
    <lineage>
        <taxon>Eukaryota</taxon>
        <taxon>Fungi</taxon>
        <taxon>Dikarya</taxon>
        <taxon>Basidiomycota</taxon>
        <taxon>Agaricomycotina</taxon>
        <taxon>Agaricomycetes</taxon>
        <taxon>Cantharellales</taxon>
        <taxon>Botryobasidiaceae</taxon>
        <taxon>Botryobasidium</taxon>
    </lineage>
</organism>
<protein>
    <submittedName>
        <fullName evidence="1">Uncharacterized protein</fullName>
    </submittedName>
</protein>
<evidence type="ECO:0000313" key="2">
    <source>
        <dbReference type="Proteomes" id="UP000027195"/>
    </source>
</evidence>
<dbReference type="InParanoid" id="A0A067LVI7"/>
<dbReference type="HOGENOM" id="CLU_1758514_0_0_1"/>
<gene>
    <name evidence="1" type="ORF">BOTBODRAFT_181744</name>
</gene>
<keyword evidence="2" id="KW-1185">Reference proteome</keyword>
<proteinExistence type="predicted"/>
<reference evidence="2" key="1">
    <citation type="journal article" date="2014" name="Proc. Natl. Acad. Sci. U.S.A.">
        <title>Extensive sampling of basidiomycete genomes demonstrates inadequacy of the white-rot/brown-rot paradigm for wood decay fungi.</title>
        <authorList>
            <person name="Riley R."/>
            <person name="Salamov A.A."/>
            <person name="Brown D.W."/>
            <person name="Nagy L.G."/>
            <person name="Floudas D."/>
            <person name="Held B.W."/>
            <person name="Levasseur A."/>
            <person name="Lombard V."/>
            <person name="Morin E."/>
            <person name="Otillar R."/>
            <person name="Lindquist E.A."/>
            <person name="Sun H."/>
            <person name="LaButti K.M."/>
            <person name="Schmutz J."/>
            <person name="Jabbour D."/>
            <person name="Luo H."/>
            <person name="Baker S.E."/>
            <person name="Pisabarro A.G."/>
            <person name="Walton J.D."/>
            <person name="Blanchette R.A."/>
            <person name="Henrissat B."/>
            <person name="Martin F."/>
            <person name="Cullen D."/>
            <person name="Hibbett D.S."/>
            <person name="Grigoriev I.V."/>
        </authorList>
    </citation>
    <scope>NUCLEOTIDE SEQUENCE [LARGE SCALE GENOMIC DNA]</scope>
    <source>
        <strain evidence="2">FD-172 SS1</strain>
    </source>
</reference>
<dbReference type="Proteomes" id="UP000027195">
    <property type="component" value="Unassembled WGS sequence"/>
</dbReference>
<evidence type="ECO:0000313" key="1">
    <source>
        <dbReference type="EMBL" id="KDQ06285.1"/>
    </source>
</evidence>